<dbReference type="Proteomes" id="UP000041254">
    <property type="component" value="Unassembled WGS sequence"/>
</dbReference>
<feature type="compositionally biased region" description="Basic and acidic residues" evidence="9">
    <location>
        <begin position="386"/>
        <end position="400"/>
    </location>
</feature>
<evidence type="ECO:0000313" key="11">
    <source>
        <dbReference type="EMBL" id="CEM05207.1"/>
    </source>
</evidence>
<evidence type="ECO:0000256" key="5">
    <source>
        <dbReference type="ARBA" id="ARBA00022777"/>
    </source>
</evidence>
<dbReference type="EMBL" id="CDMY01000356">
    <property type="protein sequence ID" value="CEM05207.1"/>
    <property type="molecule type" value="Genomic_DNA"/>
</dbReference>
<dbReference type="SUPFAM" id="SSF56112">
    <property type="entry name" value="Protein kinase-like (PK-like)"/>
    <property type="match status" value="1"/>
</dbReference>
<evidence type="ECO:0000313" key="12">
    <source>
        <dbReference type="Proteomes" id="UP000041254"/>
    </source>
</evidence>
<keyword evidence="6" id="KW-0067">ATP-binding</keyword>
<feature type="compositionally biased region" description="Pro residues" evidence="9">
    <location>
        <begin position="495"/>
        <end position="516"/>
    </location>
</feature>
<feature type="region of interest" description="Disordered" evidence="9">
    <location>
        <begin position="320"/>
        <end position="351"/>
    </location>
</feature>
<feature type="domain" description="Protein kinase" evidence="10">
    <location>
        <begin position="7"/>
        <end position="271"/>
    </location>
</feature>
<evidence type="ECO:0000256" key="1">
    <source>
        <dbReference type="ARBA" id="ARBA00012513"/>
    </source>
</evidence>
<dbReference type="InParanoid" id="A0A0G4EZZ2"/>
<protein>
    <recommendedName>
        <fullName evidence="1">non-specific serine/threonine protein kinase</fullName>
        <ecNumber evidence="1">2.7.11.1</ecNumber>
    </recommendedName>
</protein>
<evidence type="ECO:0000256" key="9">
    <source>
        <dbReference type="SAM" id="MobiDB-lite"/>
    </source>
</evidence>
<dbReference type="InterPro" id="IPR000719">
    <property type="entry name" value="Prot_kinase_dom"/>
</dbReference>
<feature type="compositionally biased region" description="Polar residues" evidence="9">
    <location>
        <begin position="557"/>
        <end position="575"/>
    </location>
</feature>
<evidence type="ECO:0000256" key="3">
    <source>
        <dbReference type="ARBA" id="ARBA00022679"/>
    </source>
</evidence>
<evidence type="ECO:0000256" key="6">
    <source>
        <dbReference type="ARBA" id="ARBA00022840"/>
    </source>
</evidence>
<feature type="compositionally biased region" description="Basic and acidic residues" evidence="9">
    <location>
        <begin position="641"/>
        <end position="669"/>
    </location>
</feature>
<feature type="compositionally biased region" description="Basic and acidic residues" evidence="9">
    <location>
        <begin position="853"/>
        <end position="864"/>
    </location>
</feature>
<feature type="compositionally biased region" description="Low complexity" evidence="9">
    <location>
        <begin position="430"/>
        <end position="444"/>
    </location>
</feature>
<evidence type="ECO:0000259" key="10">
    <source>
        <dbReference type="PROSITE" id="PS50011"/>
    </source>
</evidence>
<organism evidence="11 12">
    <name type="scientific">Vitrella brassicaformis (strain CCMP3155)</name>
    <dbReference type="NCBI Taxonomy" id="1169540"/>
    <lineage>
        <taxon>Eukaryota</taxon>
        <taxon>Sar</taxon>
        <taxon>Alveolata</taxon>
        <taxon>Colpodellida</taxon>
        <taxon>Vitrellaceae</taxon>
        <taxon>Vitrella</taxon>
    </lineage>
</organism>
<feature type="compositionally biased region" description="Basic and acidic residues" evidence="9">
    <location>
        <begin position="599"/>
        <end position="612"/>
    </location>
</feature>
<keyword evidence="3" id="KW-0808">Transferase</keyword>
<feature type="region of interest" description="Disordered" evidence="9">
    <location>
        <begin position="485"/>
        <end position="935"/>
    </location>
</feature>
<dbReference type="InterPro" id="IPR008266">
    <property type="entry name" value="Tyr_kinase_AS"/>
</dbReference>
<dbReference type="VEuPathDB" id="CryptoDB:Vbra_14167"/>
<evidence type="ECO:0000256" key="7">
    <source>
        <dbReference type="ARBA" id="ARBA00047899"/>
    </source>
</evidence>
<feature type="region of interest" description="Disordered" evidence="9">
    <location>
        <begin position="1105"/>
        <end position="1194"/>
    </location>
</feature>
<keyword evidence="5" id="KW-0418">Kinase</keyword>
<feature type="compositionally biased region" description="Low complexity" evidence="9">
    <location>
        <begin position="740"/>
        <end position="769"/>
    </location>
</feature>
<comment type="catalytic activity">
    <reaction evidence="8">
        <text>L-seryl-[protein] + ATP = O-phospho-L-seryl-[protein] + ADP + H(+)</text>
        <dbReference type="Rhea" id="RHEA:17989"/>
        <dbReference type="Rhea" id="RHEA-COMP:9863"/>
        <dbReference type="Rhea" id="RHEA-COMP:11604"/>
        <dbReference type="ChEBI" id="CHEBI:15378"/>
        <dbReference type="ChEBI" id="CHEBI:29999"/>
        <dbReference type="ChEBI" id="CHEBI:30616"/>
        <dbReference type="ChEBI" id="CHEBI:83421"/>
        <dbReference type="ChEBI" id="CHEBI:456216"/>
        <dbReference type="EC" id="2.7.11.1"/>
    </reaction>
</comment>
<reference evidence="11 12" key="1">
    <citation type="submission" date="2014-11" db="EMBL/GenBank/DDBJ databases">
        <authorList>
            <person name="Zhu J."/>
            <person name="Qi W."/>
            <person name="Song R."/>
        </authorList>
    </citation>
    <scope>NUCLEOTIDE SEQUENCE [LARGE SCALE GENOMIC DNA]</scope>
</reference>
<feature type="compositionally biased region" description="Basic and acidic residues" evidence="9">
    <location>
        <begin position="1159"/>
        <end position="1169"/>
    </location>
</feature>
<dbReference type="InterPro" id="IPR011009">
    <property type="entry name" value="Kinase-like_dom_sf"/>
</dbReference>
<dbReference type="Gene3D" id="3.30.200.20">
    <property type="entry name" value="Phosphorylase Kinase, domain 1"/>
    <property type="match status" value="1"/>
</dbReference>
<keyword evidence="12" id="KW-1185">Reference proteome</keyword>
<feature type="compositionally biased region" description="Acidic residues" evidence="9">
    <location>
        <begin position="703"/>
        <end position="715"/>
    </location>
</feature>
<evidence type="ECO:0000256" key="2">
    <source>
        <dbReference type="ARBA" id="ARBA00022527"/>
    </source>
</evidence>
<dbReference type="OrthoDB" id="248923at2759"/>
<feature type="region of interest" description="Disordered" evidence="9">
    <location>
        <begin position="380"/>
        <end position="450"/>
    </location>
</feature>
<dbReference type="PANTHER" id="PTHR44899:SF3">
    <property type="entry name" value="SERINE_THREONINE-PROTEIN KINASE NEK1"/>
    <property type="match status" value="1"/>
</dbReference>
<feature type="region of interest" description="Disordered" evidence="9">
    <location>
        <begin position="1023"/>
        <end position="1075"/>
    </location>
</feature>
<dbReference type="InterPro" id="IPR051131">
    <property type="entry name" value="NEK_Ser/Thr_kinase_NIMA"/>
</dbReference>
<feature type="compositionally biased region" description="Basic and acidic residues" evidence="9">
    <location>
        <begin position="1245"/>
        <end position="1263"/>
    </location>
</feature>
<keyword evidence="4" id="KW-0547">Nucleotide-binding</keyword>
<proteinExistence type="predicted"/>
<dbReference type="EC" id="2.7.11.1" evidence="1"/>
<keyword evidence="2" id="KW-0723">Serine/threonine-protein kinase</keyword>
<dbReference type="PROSITE" id="PS00109">
    <property type="entry name" value="PROTEIN_KINASE_TYR"/>
    <property type="match status" value="1"/>
</dbReference>
<dbReference type="STRING" id="1169540.A0A0G4EZZ2"/>
<evidence type="ECO:0000256" key="4">
    <source>
        <dbReference type="ARBA" id="ARBA00022741"/>
    </source>
</evidence>
<dbReference type="PANTHER" id="PTHR44899">
    <property type="entry name" value="CAMK FAMILY PROTEIN KINASE"/>
    <property type="match status" value="1"/>
</dbReference>
<evidence type="ECO:0000256" key="8">
    <source>
        <dbReference type="ARBA" id="ARBA00048679"/>
    </source>
</evidence>
<feature type="region of interest" description="Disordered" evidence="9">
    <location>
        <begin position="1208"/>
        <end position="1263"/>
    </location>
</feature>
<sequence length="1348" mass="147539">MDSFEAYELVREIARGASGRVLLVRHKASQREYVMKSLDITSASSADKDAALHEAQTISRLQHAHVVRYASSFIHQTSDGTFLVIVTEYAERGDLAAEIAERRRDKRAFTYEEALDIFAQIVLAIEYIHDEKHMIHRDVTAGNVLLTANMRVKLGDFGLCRQLNSTKRNGRLQGTPSYLAPELFRNEAHSTKSDIWALGCLLHFLLTLEHPFATNNIGAAVRRIAMMDPPSLPANYNPALVSLVTSMLADNPAERPEARDILRLDVMKAVLRRLAVTHTAEGHYVDALIRASRAVDRAPKPSEPLIVSATAPVPVTVTDASSPVARRAMKTHPLNAASREDAKKPSRQGTDPLLRIAEELNAIEADDTEGGADPQIASLSASQLRESTDPEVREAGEGPRRILPKGASSPAVGHGVPEMSPVHGEEDGEGSVSGLSSGSFSRKSSLQERRDEFKMRKAHLMDQQSADGLLPHLRGVSEKIHKLVEDYESRRIPSPLRPRPVPPKPHPAPPPPPPPPDSHKATTKKGATQGRAVTRSNAAGKARQPPSLKLNLDGLERSSTLSSLPQATDPSTVRPSTAKPKGMSPCVSLDEPVMSARSVADKQQAKRWDGGRKASMGAARQSSAAKDESLLSAPSRRLERRKGPEPQKQRDDLKREKERQQRQHEKEFKANLVKAKSRIDRTRGPFSRPAGPPIRGSSTLEVVNEEEQVEVDDYLDASSDRGSAFATPQNGGSHPPPTQPDSSSPSVPSHATPVPSAPSVVSESPVKSPSSKRERASLLSQRHGLFQRHVQEQGWDKRQRNGTGGDQPIEIFVPGYGRVPDGMADQIEDIGKSPTTNSLTESGESPSEASARVVERRTDLHTRMATDPAFVSTAADGASSPLGGSCPPDSPPPSLSTFPPSVPPVSPPRDYPPPFRILSHRQRQVPRRSMSQRLPPLEHFPLPVAVAKRSLSSVEGNDERSIYVCGEVFFKKPPPPPAHAAVPPLPVGREGLNVRQNLGGRMKDILIPDRKLVPQGPARILSPILASKEPPGPSDPSASSAVGERAVAASHRLVHRGRSGGQQRTESTPDEPVSIKSGLKMGLANLSFGRQSDDLSRSDTFALSHTSIPGASIGTRERARGSGLSGLGSRHRIPPLSRRPEPPHPDGLLSDASAFQSEAFRRRNERQPSIEELGGGSRDPLLQIPSETTLNRLSDRIMQRQEELQRQIVRRRRDVALPPSDTPEPDDRFEHPPARLPRPHPHSHPRADRAQVDDERADRERETVERLGRARRTQMGNRIEHSRDRLQNALGRDSFRILYDMLSDATEEGELDKTIALIKQNAPDPLIQDAIPELVKLIHLERQYFGMG</sequence>
<dbReference type="GO" id="GO:0005524">
    <property type="term" value="F:ATP binding"/>
    <property type="evidence" value="ECO:0007669"/>
    <property type="project" value="UniProtKB-KW"/>
</dbReference>
<dbReference type="GO" id="GO:0004674">
    <property type="term" value="F:protein serine/threonine kinase activity"/>
    <property type="evidence" value="ECO:0007669"/>
    <property type="project" value="UniProtKB-KW"/>
</dbReference>
<accession>A0A0G4EZZ2</accession>
<dbReference type="PROSITE" id="PS50011">
    <property type="entry name" value="PROTEIN_KINASE_DOM"/>
    <property type="match status" value="1"/>
</dbReference>
<feature type="compositionally biased region" description="Basic and acidic residues" evidence="9">
    <location>
        <begin position="789"/>
        <end position="799"/>
    </location>
</feature>
<comment type="catalytic activity">
    <reaction evidence="7">
        <text>L-threonyl-[protein] + ATP = O-phospho-L-threonyl-[protein] + ADP + H(+)</text>
        <dbReference type="Rhea" id="RHEA:46608"/>
        <dbReference type="Rhea" id="RHEA-COMP:11060"/>
        <dbReference type="Rhea" id="RHEA-COMP:11605"/>
        <dbReference type="ChEBI" id="CHEBI:15378"/>
        <dbReference type="ChEBI" id="CHEBI:30013"/>
        <dbReference type="ChEBI" id="CHEBI:30616"/>
        <dbReference type="ChEBI" id="CHEBI:61977"/>
        <dbReference type="ChEBI" id="CHEBI:456216"/>
        <dbReference type="EC" id="2.7.11.1"/>
    </reaction>
</comment>
<gene>
    <name evidence="11" type="ORF">Vbra_14167</name>
</gene>
<dbReference type="Pfam" id="PF00069">
    <property type="entry name" value="Pkinase"/>
    <property type="match status" value="1"/>
</dbReference>
<feature type="compositionally biased region" description="Polar residues" evidence="9">
    <location>
        <begin position="833"/>
        <end position="848"/>
    </location>
</feature>
<feature type="compositionally biased region" description="Pro residues" evidence="9">
    <location>
        <begin position="888"/>
        <end position="915"/>
    </location>
</feature>
<dbReference type="Gene3D" id="1.10.510.10">
    <property type="entry name" value="Transferase(Phosphotransferase) domain 1"/>
    <property type="match status" value="1"/>
</dbReference>
<name>A0A0G4EZZ2_VITBC</name>
<dbReference type="OMA" id="RRINNAN"/>